<organism evidence="2 3">
    <name type="scientific">Acanthaster planci</name>
    <name type="common">Crown-of-thorns starfish</name>
    <dbReference type="NCBI Taxonomy" id="133434"/>
    <lineage>
        <taxon>Eukaryota</taxon>
        <taxon>Metazoa</taxon>
        <taxon>Echinodermata</taxon>
        <taxon>Eleutherozoa</taxon>
        <taxon>Asterozoa</taxon>
        <taxon>Asteroidea</taxon>
        <taxon>Valvatacea</taxon>
        <taxon>Valvatida</taxon>
        <taxon>Acanthasteridae</taxon>
        <taxon>Acanthaster</taxon>
    </lineage>
</organism>
<gene>
    <name evidence="3" type="primary">LOC110983736</name>
</gene>
<sequence>MSSFSSRAVGAIVGGIIADAAGVPIHWIYNPADLAAVLAKHDKPEFIPEGQSPFYKIPTGSQSIYGDQCYVMLKSLVENKGLNVESYKAILKATFGPGTAYEIDHSGPRPIKGPWISHSLIAFLANYKENKEKTGDTESRDMDGVSKLGPLVALYAGDPKLMECVEAVTRVTQDNDIAVKFTLAGAKLLESYILNGPNLQAVEEIMNSADPEVKDAFQDVLNIKTQPHAEAVKKYKPSCSIPGCLQNSLHGLVNATDDFASSLRPTMVATGDNCGRLLFLGACLGAQRGVESLPADWVSKTSKAEEVKTLAEQLLALRK</sequence>
<dbReference type="GO" id="GO:0046872">
    <property type="term" value="F:metal ion binding"/>
    <property type="evidence" value="ECO:0007669"/>
    <property type="project" value="UniProtKB-KW"/>
</dbReference>
<dbReference type="GeneID" id="110983736"/>
<protein>
    <submittedName>
        <fullName evidence="3">Crystallin J1A-like isoform X1</fullName>
    </submittedName>
</protein>
<proteinExistence type="predicted"/>
<comment type="cofactor">
    <cofactor evidence="1">
        <name>Mg(2+)</name>
        <dbReference type="ChEBI" id="CHEBI:18420"/>
    </cofactor>
    <text evidence="1">Binds 2 magnesium ions per subunit.</text>
</comment>
<dbReference type="RefSeq" id="XP_022098937.1">
    <property type="nucleotide sequence ID" value="XM_022243245.1"/>
</dbReference>
<keyword evidence="1" id="KW-0460">Magnesium</keyword>
<dbReference type="PANTHER" id="PTHR16222">
    <property type="entry name" value="ADP-RIBOSYLGLYCOHYDROLASE"/>
    <property type="match status" value="1"/>
</dbReference>
<reference evidence="3" key="1">
    <citation type="submission" date="2025-08" db="UniProtKB">
        <authorList>
            <consortium name="RefSeq"/>
        </authorList>
    </citation>
    <scope>IDENTIFICATION</scope>
</reference>
<accession>A0A8B7Z1T8</accession>
<dbReference type="InterPro" id="IPR005502">
    <property type="entry name" value="Ribosyl_crysJ1"/>
</dbReference>
<dbReference type="KEGG" id="aplc:110983736"/>
<dbReference type="PANTHER" id="PTHR16222:SF17">
    <property type="entry name" value="SELENOPROTEIN J"/>
    <property type="match status" value="1"/>
</dbReference>
<dbReference type="AlphaFoldDB" id="A0A8B7Z1T8"/>
<dbReference type="Pfam" id="PF03747">
    <property type="entry name" value="ADP_ribosyl_GH"/>
    <property type="match status" value="1"/>
</dbReference>
<dbReference type="Gene3D" id="1.10.4080.10">
    <property type="entry name" value="ADP-ribosylation/Crystallin J1"/>
    <property type="match status" value="1"/>
</dbReference>
<keyword evidence="2" id="KW-1185">Reference proteome</keyword>
<name>A0A8B7Z1T8_ACAPL</name>
<evidence type="ECO:0000313" key="2">
    <source>
        <dbReference type="Proteomes" id="UP000694845"/>
    </source>
</evidence>
<evidence type="ECO:0000256" key="1">
    <source>
        <dbReference type="PIRSR" id="PIRSR605502-1"/>
    </source>
</evidence>
<dbReference type="InterPro" id="IPR036705">
    <property type="entry name" value="Ribosyl_crysJ1_sf"/>
</dbReference>
<dbReference type="OMA" id="NCSRANF"/>
<evidence type="ECO:0000313" key="3">
    <source>
        <dbReference type="RefSeq" id="XP_022098937.1"/>
    </source>
</evidence>
<keyword evidence="1" id="KW-0479">Metal-binding</keyword>
<feature type="binding site" evidence="1">
    <location>
        <position position="272"/>
    </location>
    <ligand>
        <name>Mg(2+)</name>
        <dbReference type="ChEBI" id="CHEBI:18420"/>
        <label>1</label>
    </ligand>
</feature>
<dbReference type="OrthoDB" id="524326at2759"/>
<dbReference type="InterPro" id="IPR050792">
    <property type="entry name" value="ADP-ribosylglycohydrolase"/>
</dbReference>
<dbReference type="SUPFAM" id="SSF101478">
    <property type="entry name" value="ADP-ribosylglycohydrolase"/>
    <property type="match status" value="1"/>
</dbReference>
<dbReference type="Proteomes" id="UP000694845">
    <property type="component" value="Unplaced"/>
</dbReference>